<evidence type="ECO:0000313" key="5">
    <source>
        <dbReference type="EMBL" id="MBN3323113.1"/>
    </source>
</evidence>
<proteinExistence type="predicted"/>
<dbReference type="InterPro" id="IPR015943">
    <property type="entry name" value="WD40/YVTN_repeat-like_dom_sf"/>
</dbReference>
<evidence type="ECO:0000256" key="1">
    <source>
        <dbReference type="ARBA" id="ARBA00022574"/>
    </source>
</evidence>
<feature type="region of interest" description="Disordered" evidence="4">
    <location>
        <begin position="610"/>
        <end position="680"/>
    </location>
</feature>
<keyword evidence="6" id="KW-1185">Reference proteome</keyword>
<dbReference type="InterPro" id="IPR019775">
    <property type="entry name" value="WD40_repeat_CS"/>
</dbReference>
<dbReference type="GO" id="GO:0016020">
    <property type="term" value="C:membrane"/>
    <property type="evidence" value="ECO:0007669"/>
    <property type="project" value="TreeGrafter"/>
</dbReference>
<sequence length="706" mass="75732">MSDRDPPLPEIRRLRKKLRQIAGLEILQRELTGEEREKVSQKAELCARLAQLLAQLPQEAQGIVGSDAEERGRETMKRRVQSRDVQGSKAPVSGLPEEVPVKQSKLEDTKITARPAETEGSTADTGFLAARESWEKVKFRLRSLEGHSDIVTCVAVVDNHVVSGSRDTTVKVWHVPTATEQRHLGGHTGGVTCLSLPPPEHCSILARSLGLGSSERFILSGSVDSCVRVWALNSGSCVRSIYTFNSVTSLSFVPEGEGYIVTGSDGGKVEVWSWLSGECCHSVRAHEDSVTALKTHGPHLFSGSADGGVSVWEVTSGTRGDGAPLRRLTHWSPIHTGLAGVRCLSPRGERVYVADGQANLGVLDWRNGSVSRLANHSSVSGVSDCVTQTEGILIGSGFDLETGESSLNLRSLPDNRYLASLSWPESPRILCLATWLTPSGGHRWVTGGQSLTVWEQLPANSKKSDVQTRRLSPLDGPPLESGSDGEMTEEEESEDPLLSSSAPCALGSGCAVVLNHSQSAKPCINSFRSDCPPVSSVSLPLSCAQIRLAVLCLLVAAATRPVSCDQSLGGTKGGRESGRGGETPPPLLSVTAQATPTPPWAVLWGPTYETEEDSGHVLGPQDPPRHPGAAAEGVEEAAEVQTSQHRHRMTGIPATTESQLLLEEREKERKSEGKSEEEEVDPQFYVTVTISSLLILTAAIITAKLW</sequence>
<feature type="region of interest" description="Disordered" evidence="4">
    <location>
        <begin position="462"/>
        <end position="499"/>
    </location>
</feature>
<feature type="compositionally biased region" description="Acidic residues" evidence="4">
    <location>
        <begin position="486"/>
        <end position="495"/>
    </location>
</feature>
<feature type="non-terminal residue" evidence="5">
    <location>
        <position position="1"/>
    </location>
</feature>
<dbReference type="SUPFAM" id="SSF50978">
    <property type="entry name" value="WD40 repeat-like"/>
    <property type="match status" value="1"/>
</dbReference>
<dbReference type="Proteomes" id="UP000736164">
    <property type="component" value="Unassembled WGS sequence"/>
</dbReference>
<accession>A0A8J7P3H9</accession>
<gene>
    <name evidence="5" type="primary">Pof1</name>
    <name evidence="5" type="ORF">GTO95_0008598</name>
</gene>
<feature type="repeat" description="WD" evidence="3">
    <location>
        <begin position="283"/>
        <end position="317"/>
    </location>
</feature>
<dbReference type="InterPro" id="IPR039628">
    <property type="entry name" value="PIANP"/>
</dbReference>
<dbReference type="InterPro" id="IPR036322">
    <property type="entry name" value="WD40_repeat_dom_sf"/>
</dbReference>
<dbReference type="InterPro" id="IPR001680">
    <property type="entry name" value="WD40_rpt"/>
</dbReference>
<reference evidence="5" key="1">
    <citation type="journal article" date="2021" name="Cell">
        <title>Tracing the genetic footprints of vertebrate landing in non-teleost ray-finned fishes.</title>
        <authorList>
            <person name="Bi X."/>
            <person name="Wang K."/>
            <person name="Yang L."/>
            <person name="Pan H."/>
            <person name="Jiang H."/>
            <person name="Wei Q."/>
            <person name="Fang M."/>
            <person name="Yu H."/>
            <person name="Zhu C."/>
            <person name="Cai Y."/>
            <person name="He Y."/>
            <person name="Gan X."/>
            <person name="Zeng H."/>
            <person name="Yu D."/>
            <person name="Zhu Y."/>
            <person name="Jiang H."/>
            <person name="Qiu Q."/>
            <person name="Yang H."/>
            <person name="Zhang Y.E."/>
            <person name="Wang W."/>
            <person name="Zhu M."/>
            <person name="He S."/>
            <person name="Zhang G."/>
        </authorList>
    </citation>
    <scope>NUCLEOTIDE SEQUENCE</scope>
    <source>
        <strain evidence="5">Allg_001</strain>
    </source>
</reference>
<name>A0A8J7P3H9_ATRSP</name>
<organism evidence="5 6">
    <name type="scientific">Atractosteus spatula</name>
    <name type="common">Alligator gar</name>
    <name type="synonym">Lepisosteus spatula</name>
    <dbReference type="NCBI Taxonomy" id="7917"/>
    <lineage>
        <taxon>Eukaryota</taxon>
        <taxon>Metazoa</taxon>
        <taxon>Chordata</taxon>
        <taxon>Craniata</taxon>
        <taxon>Vertebrata</taxon>
        <taxon>Euteleostomi</taxon>
        <taxon>Actinopterygii</taxon>
        <taxon>Neopterygii</taxon>
        <taxon>Holostei</taxon>
        <taxon>Semionotiformes</taxon>
        <taxon>Lepisosteidae</taxon>
        <taxon>Atractosteus</taxon>
    </lineage>
</organism>
<dbReference type="EMBL" id="JAAWVO010063010">
    <property type="protein sequence ID" value="MBN3323113.1"/>
    <property type="molecule type" value="Genomic_DNA"/>
</dbReference>
<comment type="caution">
    <text evidence="5">The sequence shown here is derived from an EMBL/GenBank/DDBJ whole genome shotgun (WGS) entry which is preliminary data.</text>
</comment>
<feature type="compositionally biased region" description="Basic and acidic residues" evidence="4">
    <location>
        <begin position="662"/>
        <end position="674"/>
    </location>
</feature>
<evidence type="ECO:0000256" key="3">
    <source>
        <dbReference type="PROSITE-ProRule" id="PRU00221"/>
    </source>
</evidence>
<feature type="compositionally biased region" description="Basic and acidic residues" evidence="4">
    <location>
        <begin position="68"/>
        <end position="77"/>
    </location>
</feature>
<dbReference type="PRINTS" id="PR00320">
    <property type="entry name" value="GPROTEINBRPT"/>
</dbReference>
<dbReference type="GO" id="GO:0050776">
    <property type="term" value="P:regulation of immune response"/>
    <property type="evidence" value="ECO:0007669"/>
    <property type="project" value="InterPro"/>
</dbReference>
<evidence type="ECO:0000256" key="2">
    <source>
        <dbReference type="ARBA" id="ARBA00022737"/>
    </source>
</evidence>
<evidence type="ECO:0000313" key="6">
    <source>
        <dbReference type="Proteomes" id="UP000736164"/>
    </source>
</evidence>
<dbReference type="PROSITE" id="PS50294">
    <property type="entry name" value="WD_REPEATS_REGION"/>
    <property type="match status" value="2"/>
</dbReference>
<feature type="region of interest" description="Disordered" evidence="4">
    <location>
        <begin position="65"/>
        <end position="108"/>
    </location>
</feature>
<dbReference type="InterPro" id="IPR020472">
    <property type="entry name" value="WD40_PAC1"/>
</dbReference>
<feature type="repeat" description="WD" evidence="3">
    <location>
        <begin position="144"/>
        <end position="183"/>
    </location>
</feature>
<dbReference type="SMART" id="SM00320">
    <property type="entry name" value="WD40"/>
    <property type="match status" value="4"/>
</dbReference>
<dbReference type="Gene3D" id="2.130.10.10">
    <property type="entry name" value="YVTN repeat-like/Quinoprotein amine dehydrogenase"/>
    <property type="match status" value="1"/>
</dbReference>
<evidence type="ECO:0000256" key="4">
    <source>
        <dbReference type="SAM" id="MobiDB-lite"/>
    </source>
</evidence>
<dbReference type="PROSITE" id="PS00678">
    <property type="entry name" value="WD_REPEATS_1"/>
    <property type="match status" value="1"/>
</dbReference>
<feature type="region of interest" description="Disordered" evidence="4">
    <location>
        <begin position="564"/>
        <end position="593"/>
    </location>
</feature>
<dbReference type="PROSITE" id="PS50082">
    <property type="entry name" value="WD_REPEATS_2"/>
    <property type="match status" value="3"/>
</dbReference>
<dbReference type="Pfam" id="PF00400">
    <property type="entry name" value="WD40"/>
    <property type="match status" value="4"/>
</dbReference>
<dbReference type="AlphaFoldDB" id="A0A8J7P3H9"/>
<keyword evidence="2" id="KW-0677">Repeat</keyword>
<keyword evidence="1 3" id="KW-0853">WD repeat</keyword>
<protein>
    <submittedName>
        <fullName evidence="5">POF1 protein</fullName>
    </submittedName>
</protein>
<feature type="repeat" description="WD" evidence="3">
    <location>
        <begin position="208"/>
        <end position="240"/>
    </location>
</feature>
<dbReference type="PANTHER" id="PTHR32023">
    <property type="entry name" value="PILR ALPHA-ASSOCIATED NEURAL PROTEIN"/>
    <property type="match status" value="1"/>
</dbReference>
<feature type="non-terminal residue" evidence="5">
    <location>
        <position position="706"/>
    </location>
</feature>
<dbReference type="FunFam" id="2.130.10.10:FF:002652">
    <property type="entry name" value="Uncharacterized protein"/>
    <property type="match status" value="1"/>
</dbReference>
<dbReference type="PANTHER" id="PTHR32023:SF2">
    <property type="entry name" value="PILR ALPHA-ASSOCIATED NEURAL PROTEIN"/>
    <property type="match status" value="1"/>
</dbReference>